<dbReference type="EMBL" id="OZ023715">
    <property type="protein sequence ID" value="CAK9864481.1"/>
    <property type="molecule type" value="Genomic_DNA"/>
</dbReference>
<proteinExistence type="predicted"/>
<accession>A0ABP1APQ9</accession>
<sequence length="180" mass="19353">MNGVVMFTQQAAQASGYYYRHVSYSRGAESSSSSSLRTSLLSSSSLAFTSKLKTSSIGALKVSGLGQSRPLKKIKHVAVHAVAETDLNGTFRGSRKQTKEVIMVDPLEAKRLAAEEWKLLQARAALQRQQQIEAINGGWAVLGLTIAIIIEGYTGNSIPEQVAGYLDSIADFLARLIPGP</sequence>
<gene>
    <name evidence="1" type="ORF">CSSPJE1EN2_LOCUS7476</name>
</gene>
<dbReference type="InterPro" id="IPR053091">
    <property type="entry name" value="PSII_Assembly/Photoprotect-Rel"/>
</dbReference>
<reference evidence="1" key="1">
    <citation type="submission" date="2024-03" db="EMBL/GenBank/DDBJ databases">
        <authorList>
            <consortium name="ELIXIR-Norway"/>
            <consortium name="Elixir Norway"/>
        </authorList>
    </citation>
    <scope>NUCLEOTIDE SEQUENCE</scope>
</reference>
<organism evidence="1 2">
    <name type="scientific">Sphagnum jensenii</name>
    <dbReference type="NCBI Taxonomy" id="128206"/>
    <lineage>
        <taxon>Eukaryota</taxon>
        <taxon>Viridiplantae</taxon>
        <taxon>Streptophyta</taxon>
        <taxon>Embryophyta</taxon>
        <taxon>Bryophyta</taxon>
        <taxon>Sphagnophytina</taxon>
        <taxon>Sphagnopsida</taxon>
        <taxon>Sphagnales</taxon>
        <taxon>Sphagnaceae</taxon>
        <taxon>Sphagnum</taxon>
    </lineage>
</organism>
<dbReference type="PANTHER" id="PTHR37752">
    <property type="entry name" value="OS02G0610700 PROTEIN"/>
    <property type="match status" value="1"/>
</dbReference>
<evidence type="ECO:0000313" key="2">
    <source>
        <dbReference type="Proteomes" id="UP001497522"/>
    </source>
</evidence>
<protein>
    <submittedName>
        <fullName evidence="1">Uncharacterized protein</fullName>
    </submittedName>
</protein>
<keyword evidence="2" id="KW-1185">Reference proteome</keyword>
<name>A0ABP1APQ9_9BRYO</name>
<dbReference type="Proteomes" id="UP001497522">
    <property type="component" value="Chromosome 14"/>
</dbReference>
<dbReference type="PANTHER" id="PTHR37752:SF1">
    <property type="entry name" value="OS02G0610700 PROTEIN"/>
    <property type="match status" value="1"/>
</dbReference>
<evidence type="ECO:0000313" key="1">
    <source>
        <dbReference type="EMBL" id="CAK9864481.1"/>
    </source>
</evidence>